<dbReference type="Proteomes" id="UP000001072">
    <property type="component" value="Unassembled WGS sequence"/>
</dbReference>
<feature type="compositionally biased region" description="Basic and acidic residues" evidence="1">
    <location>
        <begin position="233"/>
        <end position="246"/>
    </location>
</feature>
<dbReference type="EMBL" id="GL883098">
    <property type="protein sequence ID" value="EGG09315.1"/>
    <property type="molecule type" value="Genomic_DNA"/>
</dbReference>
<evidence type="ECO:0000313" key="2">
    <source>
        <dbReference type="EMBL" id="EGG09315.1"/>
    </source>
</evidence>
<dbReference type="KEGG" id="mlr:MELLADRAFT_61265"/>
<reference evidence="3" key="1">
    <citation type="journal article" date="2011" name="Proc. Natl. Acad. Sci. U.S.A.">
        <title>Obligate biotrophy features unraveled by the genomic analysis of rust fungi.</title>
        <authorList>
            <person name="Duplessis S."/>
            <person name="Cuomo C.A."/>
            <person name="Lin Y.-C."/>
            <person name="Aerts A."/>
            <person name="Tisserant E."/>
            <person name="Veneault-Fourrey C."/>
            <person name="Joly D.L."/>
            <person name="Hacquard S."/>
            <person name="Amselem J."/>
            <person name="Cantarel B.L."/>
            <person name="Chiu R."/>
            <person name="Coutinho P.M."/>
            <person name="Feau N."/>
            <person name="Field M."/>
            <person name="Frey P."/>
            <person name="Gelhaye E."/>
            <person name="Goldberg J."/>
            <person name="Grabherr M.G."/>
            <person name="Kodira C.D."/>
            <person name="Kohler A."/>
            <person name="Kuees U."/>
            <person name="Lindquist E.A."/>
            <person name="Lucas S.M."/>
            <person name="Mago R."/>
            <person name="Mauceli E."/>
            <person name="Morin E."/>
            <person name="Murat C."/>
            <person name="Pangilinan J.L."/>
            <person name="Park R."/>
            <person name="Pearson M."/>
            <person name="Quesneville H."/>
            <person name="Rouhier N."/>
            <person name="Sakthikumar S."/>
            <person name="Salamov A.A."/>
            <person name="Schmutz J."/>
            <person name="Selles B."/>
            <person name="Shapiro H."/>
            <person name="Tanguay P."/>
            <person name="Tuskan G.A."/>
            <person name="Henrissat B."/>
            <person name="Van de Peer Y."/>
            <person name="Rouze P."/>
            <person name="Ellis J.G."/>
            <person name="Dodds P.N."/>
            <person name="Schein J.E."/>
            <person name="Zhong S."/>
            <person name="Hamelin R.C."/>
            <person name="Grigoriev I.V."/>
            <person name="Szabo L.J."/>
            <person name="Martin F."/>
        </authorList>
    </citation>
    <scope>NUCLEOTIDE SEQUENCE [LARGE SCALE GENOMIC DNA]</scope>
    <source>
        <strain evidence="3">98AG31 / pathotype 3-4-7</strain>
    </source>
</reference>
<sequence length="254" mass="27843">MVLKSNVAPRLKWMGQVGREKVFLVDYLTWQAFVDLLAKATKHKGSVTIFTENEKEKAKKAAQTCAAKQFIASASGVTPAEAQVGELTKELEASDSKRSASFAGVSEDDRMKIKGNPVKKVKIEPNSTPRLGPGTTIVLSSDPISPSKVFLLGHYIMPIKKEPVTPGKFSGGKPIITIDISSDGSSSPDKKLDLTLFPCLVKLNSEAMDRVNGLKNKNHAAPDEEEDQEEDLLQDKELQPEDKYPRESIMSPEF</sequence>
<evidence type="ECO:0000256" key="1">
    <source>
        <dbReference type="SAM" id="MobiDB-lite"/>
    </source>
</evidence>
<dbReference type="InParanoid" id="F4RE88"/>
<proteinExistence type="predicted"/>
<feature type="region of interest" description="Disordered" evidence="1">
    <location>
        <begin position="213"/>
        <end position="254"/>
    </location>
</feature>
<evidence type="ECO:0000313" key="3">
    <source>
        <dbReference type="Proteomes" id="UP000001072"/>
    </source>
</evidence>
<accession>F4RE88</accession>
<name>F4RE88_MELLP</name>
<gene>
    <name evidence="2" type="ORF">MELLADRAFT_61265</name>
</gene>
<keyword evidence="3" id="KW-1185">Reference proteome</keyword>
<protein>
    <submittedName>
        <fullName evidence="2">Uncharacterized protein</fullName>
    </submittedName>
</protein>
<dbReference type="VEuPathDB" id="FungiDB:MELLADRAFT_61265"/>
<dbReference type="RefSeq" id="XP_007407675.1">
    <property type="nucleotide sequence ID" value="XM_007407613.1"/>
</dbReference>
<dbReference type="AlphaFoldDB" id="F4RE88"/>
<feature type="compositionally biased region" description="Acidic residues" evidence="1">
    <location>
        <begin position="223"/>
        <end position="232"/>
    </location>
</feature>
<organism evidence="3">
    <name type="scientific">Melampsora larici-populina (strain 98AG31 / pathotype 3-4-7)</name>
    <name type="common">Poplar leaf rust fungus</name>
    <dbReference type="NCBI Taxonomy" id="747676"/>
    <lineage>
        <taxon>Eukaryota</taxon>
        <taxon>Fungi</taxon>
        <taxon>Dikarya</taxon>
        <taxon>Basidiomycota</taxon>
        <taxon>Pucciniomycotina</taxon>
        <taxon>Pucciniomycetes</taxon>
        <taxon>Pucciniales</taxon>
        <taxon>Melampsoraceae</taxon>
        <taxon>Melampsora</taxon>
    </lineage>
</organism>
<dbReference type="HOGENOM" id="CLU_1094501_0_0_1"/>
<dbReference type="GeneID" id="18929706"/>